<dbReference type="SUPFAM" id="SSF51679">
    <property type="entry name" value="Bacterial luciferase-like"/>
    <property type="match status" value="1"/>
</dbReference>
<accession>A0A5N6ALT9</accession>
<organism evidence="3 4">
    <name type="scientific">Streptomyces mimosae</name>
    <dbReference type="NCBI Taxonomy" id="2586635"/>
    <lineage>
        <taxon>Bacteria</taxon>
        <taxon>Bacillati</taxon>
        <taxon>Actinomycetota</taxon>
        <taxon>Actinomycetes</taxon>
        <taxon>Kitasatosporales</taxon>
        <taxon>Streptomycetaceae</taxon>
        <taxon>Streptomyces</taxon>
    </lineage>
</organism>
<evidence type="ECO:0000256" key="1">
    <source>
        <dbReference type="ARBA" id="ARBA00023002"/>
    </source>
</evidence>
<dbReference type="Gene3D" id="3.20.20.30">
    <property type="entry name" value="Luciferase-like domain"/>
    <property type="match status" value="1"/>
</dbReference>
<evidence type="ECO:0000313" key="3">
    <source>
        <dbReference type="EMBL" id="KAB8169631.1"/>
    </source>
</evidence>
<dbReference type="InterPro" id="IPR050564">
    <property type="entry name" value="F420-G6PD/mer"/>
</dbReference>
<name>A0A5N6ALT9_9ACTN</name>
<dbReference type="AlphaFoldDB" id="A0A5N6ALT9"/>
<dbReference type="Pfam" id="PF00296">
    <property type="entry name" value="Bac_luciferase"/>
    <property type="match status" value="1"/>
</dbReference>
<dbReference type="EMBL" id="VDLY02000002">
    <property type="protein sequence ID" value="KAB8169631.1"/>
    <property type="molecule type" value="Genomic_DNA"/>
</dbReference>
<reference evidence="3" key="1">
    <citation type="submission" date="2019-10" db="EMBL/GenBank/DDBJ databases">
        <title>Nonomuraea sp. nov., isolated from Phyllanthus amarus.</title>
        <authorList>
            <person name="Klykleung N."/>
            <person name="Tanasupawat S."/>
        </authorList>
    </citation>
    <scope>NUCLEOTIDE SEQUENCE [LARGE SCALE GENOMIC DNA]</scope>
    <source>
        <strain evidence="3">3MP-10</strain>
    </source>
</reference>
<dbReference type="InterPro" id="IPR019922">
    <property type="entry name" value="Lucif-like_OxRdatse_MSMEG_4141"/>
</dbReference>
<proteinExistence type="predicted"/>
<dbReference type="InterPro" id="IPR011251">
    <property type="entry name" value="Luciferase-like_dom"/>
</dbReference>
<dbReference type="GO" id="GO:0016705">
    <property type="term" value="F:oxidoreductase activity, acting on paired donors, with incorporation or reduction of molecular oxygen"/>
    <property type="evidence" value="ECO:0007669"/>
    <property type="project" value="InterPro"/>
</dbReference>
<dbReference type="RefSeq" id="WP_139665936.1">
    <property type="nucleotide sequence ID" value="NZ_VDLY02000002.1"/>
</dbReference>
<evidence type="ECO:0000259" key="2">
    <source>
        <dbReference type="Pfam" id="PF00296"/>
    </source>
</evidence>
<dbReference type="Proteomes" id="UP000314251">
    <property type="component" value="Unassembled WGS sequence"/>
</dbReference>
<dbReference type="InterPro" id="IPR036661">
    <property type="entry name" value="Luciferase-like_sf"/>
</dbReference>
<keyword evidence="1" id="KW-0560">Oxidoreductase</keyword>
<keyword evidence="4" id="KW-1185">Reference proteome</keyword>
<feature type="domain" description="Luciferase-like" evidence="2">
    <location>
        <begin position="21"/>
        <end position="269"/>
    </location>
</feature>
<dbReference type="PANTHER" id="PTHR43244:SF1">
    <property type="entry name" value="5,10-METHYLENETETRAHYDROMETHANOPTERIN REDUCTASE"/>
    <property type="match status" value="1"/>
</dbReference>
<comment type="caution">
    <text evidence="3">The sequence shown here is derived from an EMBL/GenBank/DDBJ whole genome shotgun (WGS) entry which is preliminary data.</text>
</comment>
<gene>
    <name evidence="3" type="ORF">FH607_002480</name>
</gene>
<evidence type="ECO:0000313" key="4">
    <source>
        <dbReference type="Proteomes" id="UP000314251"/>
    </source>
</evidence>
<sequence>MTHEGRPDVGRLGVWTDQFDGQPLSAVKDAAAEIEELGYSTLWLSEVTGREALTQATLLLGATSRLVVATGVATIYGRDAVTMAQAERTLAEAFPGRFVLGLGNSHPYLVEQIRGHSFGPRVATMRGYLDAMDAAPFGPTVPGASANRVLGVVGRQMLGLAAQRAWGALPFGMPVAHTARAREILGPEPLLAVGQPVVLESDPDLARQTAHAHVAASLPNRDRALAELGYGEDVSAGGSDRLADAMIASGGLEAVTRRVAEQFKAGADHVCLYVLVPEGRPRIPLEGWRELAAALR</sequence>
<dbReference type="NCBIfam" id="TIGR03620">
    <property type="entry name" value="F420_MSMEG_4141"/>
    <property type="match status" value="1"/>
</dbReference>
<protein>
    <submittedName>
        <fullName evidence="3">TIGR03620 family F420-dependent LLM class oxidoreductase</fullName>
    </submittedName>
</protein>
<dbReference type="OrthoDB" id="4760590at2"/>
<dbReference type="PANTHER" id="PTHR43244">
    <property type="match status" value="1"/>
</dbReference>